<reference evidence="2 3" key="1">
    <citation type="submission" date="2017-07" db="EMBL/GenBank/DDBJ databases">
        <authorList>
            <person name="Talla V."/>
            <person name="Backstrom N."/>
        </authorList>
    </citation>
    <scope>NUCLEOTIDE SEQUENCE [LARGE SCALE GENOMIC DNA]</scope>
</reference>
<dbReference type="EMBL" id="FZQP02000904">
    <property type="protein sequence ID" value="VVC90931.1"/>
    <property type="molecule type" value="Genomic_DNA"/>
</dbReference>
<evidence type="ECO:0000313" key="2">
    <source>
        <dbReference type="EMBL" id="VVC90931.1"/>
    </source>
</evidence>
<protein>
    <submittedName>
        <fullName evidence="2">Uncharacterized protein</fullName>
    </submittedName>
</protein>
<organism evidence="2 3">
    <name type="scientific">Leptidea sinapis</name>
    <dbReference type="NCBI Taxonomy" id="189913"/>
    <lineage>
        <taxon>Eukaryota</taxon>
        <taxon>Metazoa</taxon>
        <taxon>Ecdysozoa</taxon>
        <taxon>Arthropoda</taxon>
        <taxon>Hexapoda</taxon>
        <taxon>Insecta</taxon>
        <taxon>Pterygota</taxon>
        <taxon>Neoptera</taxon>
        <taxon>Endopterygota</taxon>
        <taxon>Lepidoptera</taxon>
        <taxon>Glossata</taxon>
        <taxon>Ditrysia</taxon>
        <taxon>Papilionoidea</taxon>
        <taxon>Pieridae</taxon>
        <taxon>Dismorphiinae</taxon>
        <taxon>Leptidea</taxon>
    </lineage>
</organism>
<sequence>MLVFHEHRPTLTRRARRKTFVSFNLSSFGAVLAVGRMISFSQYRPPEYREIGPPEPCNRCRKLSVAQLGSSTIQPCHAATSA</sequence>
<evidence type="ECO:0000313" key="3">
    <source>
        <dbReference type="Proteomes" id="UP000324832"/>
    </source>
</evidence>
<gene>
    <name evidence="2" type="ORF">LSINAPIS_LOCUS3739</name>
</gene>
<evidence type="ECO:0000256" key="1">
    <source>
        <dbReference type="SAM" id="Phobius"/>
    </source>
</evidence>
<proteinExistence type="predicted"/>
<keyword evidence="1" id="KW-0472">Membrane</keyword>
<dbReference type="AlphaFoldDB" id="A0A5E4PY53"/>
<keyword evidence="3" id="KW-1185">Reference proteome</keyword>
<keyword evidence="1" id="KW-1133">Transmembrane helix</keyword>
<keyword evidence="1" id="KW-0812">Transmembrane</keyword>
<feature type="transmembrane region" description="Helical" evidence="1">
    <location>
        <begin position="20"/>
        <end position="38"/>
    </location>
</feature>
<name>A0A5E4PY53_9NEOP</name>
<dbReference type="Proteomes" id="UP000324832">
    <property type="component" value="Unassembled WGS sequence"/>
</dbReference>
<accession>A0A5E4PY53</accession>